<accession>A0A8J5W5Z1</accession>
<dbReference type="Proteomes" id="UP000729402">
    <property type="component" value="Unassembled WGS sequence"/>
</dbReference>
<evidence type="ECO:0000313" key="2">
    <source>
        <dbReference type="Proteomes" id="UP000729402"/>
    </source>
</evidence>
<protein>
    <submittedName>
        <fullName evidence="1">Uncharacterized protein</fullName>
    </submittedName>
</protein>
<comment type="caution">
    <text evidence="1">The sequence shown here is derived from an EMBL/GenBank/DDBJ whole genome shotgun (WGS) entry which is preliminary data.</text>
</comment>
<sequence length="86" mass="9153">MEAEEVVVEILVHVEARVMGPAIEAYLEVVAEKSTAVEIEDAAAAFVDIVVAARQLEEMGGDLVAREAAQVEGQGLLEVHAYGIHP</sequence>
<dbReference type="AlphaFoldDB" id="A0A8J5W5Z1"/>
<dbReference type="EMBL" id="JAAALK010000282">
    <property type="protein sequence ID" value="KAG8079084.1"/>
    <property type="molecule type" value="Genomic_DNA"/>
</dbReference>
<reference evidence="1" key="2">
    <citation type="submission" date="2021-02" db="EMBL/GenBank/DDBJ databases">
        <authorList>
            <person name="Kimball J.A."/>
            <person name="Haas M.W."/>
            <person name="Macchietto M."/>
            <person name="Kono T."/>
            <person name="Duquette J."/>
            <person name="Shao M."/>
        </authorList>
    </citation>
    <scope>NUCLEOTIDE SEQUENCE</scope>
    <source>
        <tissue evidence="1">Fresh leaf tissue</tissue>
    </source>
</reference>
<evidence type="ECO:0000313" key="1">
    <source>
        <dbReference type="EMBL" id="KAG8079084.1"/>
    </source>
</evidence>
<gene>
    <name evidence="1" type="ORF">GUJ93_ZPchr0007g5639</name>
</gene>
<reference evidence="1" key="1">
    <citation type="journal article" date="2021" name="bioRxiv">
        <title>Whole Genome Assembly and Annotation of Northern Wild Rice, Zizania palustris L., Supports a Whole Genome Duplication in the Zizania Genus.</title>
        <authorList>
            <person name="Haas M."/>
            <person name="Kono T."/>
            <person name="Macchietto M."/>
            <person name="Millas R."/>
            <person name="McGilp L."/>
            <person name="Shao M."/>
            <person name="Duquette J."/>
            <person name="Hirsch C.N."/>
            <person name="Kimball J."/>
        </authorList>
    </citation>
    <scope>NUCLEOTIDE SEQUENCE</scope>
    <source>
        <tissue evidence="1">Fresh leaf tissue</tissue>
    </source>
</reference>
<dbReference type="OrthoDB" id="10604853at2759"/>
<organism evidence="1 2">
    <name type="scientific">Zizania palustris</name>
    <name type="common">Northern wild rice</name>
    <dbReference type="NCBI Taxonomy" id="103762"/>
    <lineage>
        <taxon>Eukaryota</taxon>
        <taxon>Viridiplantae</taxon>
        <taxon>Streptophyta</taxon>
        <taxon>Embryophyta</taxon>
        <taxon>Tracheophyta</taxon>
        <taxon>Spermatophyta</taxon>
        <taxon>Magnoliopsida</taxon>
        <taxon>Liliopsida</taxon>
        <taxon>Poales</taxon>
        <taxon>Poaceae</taxon>
        <taxon>BOP clade</taxon>
        <taxon>Oryzoideae</taxon>
        <taxon>Oryzeae</taxon>
        <taxon>Zizaniinae</taxon>
        <taxon>Zizania</taxon>
    </lineage>
</organism>
<proteinExistence type="predicted"/>
<name>A0A8J5W5Z1_ZIZPA</name>
<keyword evidence="2" id="KW-1185">Reference proteome</keyword>